<keyword evidence="1" id="KW-0472">Membrane</keyword>
<proteinExistence type="predicted"/>
<accession>A0A2S0CSM9</accession>
<evidence type="ECO:0000256" key="1">
    <source>
        <dbReference type="SAM" id="Phobius"/>
    </source>
</evidence>
<reference evidence="2 3" key="1">
    <citation type="submission" date="2016-10" db="EMBL/GenBank/DDBJ databases">
        <title>Complete Genome Sequence of Bacillus Phage BCP12.</title>
        <authorList>
            <person name="Ghosh K."/>
            <person name="Kim K.-P."/>
        </authorList>
    </citation>
    <scope>NUCLEOTIDE SEQUENCE [LARGE SCALE GENOMIC DNA]</scope>
</reference>
<organism evidence="2 3">
    <name type="scientific">Bacillus phage BCP12</name>
    <dbReference type="NCBI Taxonomy" id="1913122"/>
    <lineage>
        <taxon>Viruses</taxon>
        <taxon>Duplodnaviria</taxon>
        <taxon>Heunggongvirae</taxon>
        <taxon>Uroviricota</taxon>
        <taxon>Caudoviricetes</taxon>
        <taxon>Herelleviridae</taxon>
        <taxon>Bastillevirinae</taxon>
        <taxon>Tsarbombavirus</taxon>
        <taxon>Tsarbombavirus BCP78</taxon>
    </lineage>
</organism>
<evidence type="ECO:0000313" key="2">
    <source>
        <dbReference type="EMBL" id="AQN32498.1"/>
    </source>
</evidence>
<protein>
    <submittedName>
        <fullName evidence="2">Uncharacterized protein</fullName>
    </submittedName>
</protein>
<evidence type="ECO:0000313" key="3">
    <source>
        <dbReference type="Proteomes" id="UP000246806"/>
    </source>
</evidence>
<feature type="transmembrane region" description="Helical" evidence="1">
    <location>
        <begin position="12"/>
        <end position="31"/>
    </location>
</feature>
<dbReference type="EMBL" id="KX987999">
    <property type="protein sequence ID" value="AQN32498.1"/>
    <property type="molecule type" value="Genomic_DNA"/>
</dbReference>
<name>A0A2S0CSM9_9CAUD</name>
<keyword evidence="1" id="KW-1133">Transmembrane helix</keyword>
<dbReference type="Proteomes" id="UP000246806">
    <property type="component" value="Genome"/>
</dbReference>
<gene>
    <name evidence="2" type="ORF">BCP12_080</name>
</gene>
<sequence>MSLEKERVKVRRAATFHAAIVSFVITNVYGYTKEKPKKDCKNTVPMFSEDGVGQTLIRLVRIKLSILVLKKVKKKIGKLRGDSEKRGK</sequence>
<keyword evidence="1" id="KW-0812">Transmembrane</keyword>